<evidence type="ECO:0000256" key="1">
    <source>
        <dbReference type="SAM" id="Phobius"/>
    </source>
</evidence>
<keyword evidence="1" id="KW-0812">Transmembrane</keyword>
<protein>
    <submittedName>
        <fullName evidence="2">ABC-type multidrug transport system permease subunit</fullName>
    </submittedName>
</protein>
<gene>
    <name evidence="2" type="ORF">F4561_003747</name>
</gene>
<name>A0A7W7RJ41_9ACTN</name>
<proteinExistence type="predicted"/>
<dbReference type="RefSeq" id="WP_184580625.1">
    <property type="nucleotide sequence ID" value="NZ_JACHJT010000001.1"/>
</dbReference>
<dbReference type="EMBL" id="JACHJT010000001">
    <property type="protein sequence ID" value="MBB4932927.1"/>
    <property type="molecule type" value="Genomic_DNA"/>
</dbReference>
<evidence type="ECO:0000313" key="2">
    <source>
        <dbReference type="EMBL" id="MBB4932927.1"/>
    </source>
</evidence>
<evidence type="ECO:0000313" key="3">
    <source>
        <dbReference type="Proteomes" id="UP000523007"/>
    </source>
</evidence>
<comment type="caution">
    <text evidence="2">The sequence shown here is derived from an EMBL/GenBank/DDBJ whole genome shotgun (WGS) entry which is preliminary data.</text>
</comment>
<keyword evidence="3" id="KW-1185">Reference proteome</keyword>
<dbReference type="AlphaFoldDB" id="A0A7W7RJ41"/>
<sequence length="82" mass="8233">MDVSLVVAGIAVAAFAAAQVGNEFQRRTVGLDYLAVPTRVPALVAKLASYAVIAAMLGFLAVLVAQAVVTPLAIGRASPPAA</sequence>
<dbReference type="Proteomes" id="UP000523007">
    <property type="component" value="Unassembled WGS sequence"/>
</dbReference>
<feature type="transmembrane region" description="Helical" evidence="1">
    <location>
        <begin position="47"/>
        <end position="69"/>
    </location>
</feature>
<reference evidence="2 3" key="1">
    <citation type="submission" date="2020-08" db="EMBL/GenBank/DDBJ databases">
        <title>Sequencing the genomes of 1000 actinobacteria strains.</title>
        <authorList>
            <person name="Klenk H.-P."/>
        </authorList>
    </citation>
    <scope>NUCLEOTIDE SEQUENCE [LARGE SCALE GENOMIC DNA]</scope>
    <source>
        <strain evidence="2 3">DSM 102030</strain>
    </source>
</reference>
<accession>A0A7W7RJ41</accession>
<organism evidence="2 3">
    <name type="scientific">Lipingzhangella halophila</name>
    <dbReference type="NCBI Taxonomy" id="1783352"/>
    <lineage>
        <taxon>Bacteria</taxon>
        <taxon>Bacillati</taxon>
        <taxon>Actinomycetota</taxon>
        <taxon>Actinomycetes</taxon>
        <taxon>Streptosporangiales</taxon>
        <taxon>Nocardiopsidaceae</taxon>
        <taxon>Lipingzhangella</taxon>
    </lineage>
</organism>
<keyword evidence="1" id="KW-1133">Transmembrane helix</keyword>
<keyword evidence="1" id="KW-0472">Membrane</keyword>